<proteinExistence type="predicted"/>
<organism evidence="1 2">
    <name type="scientific">Halorubrum salipaludis</name>
    <dbReference type="NCBI Taxonomy" id="2032630"/>
    <lineage>
        <taxon>Archaea</taxon>
        <taxon>Methanobacteriati</taxon>
        <taxon>Methanobacteriota</taxon>
        <taxon>Stenosarchaea group</taxon>
        <taxon>Halobacteria</taxon>
        <taxon>Halobacteriales</taxon>
        <taxon>Haloferacaceae</taxon>
        <taxon>Halorubrum</taxon>
    </lineage>
</organism>
<dbReference type="EMBL" id="NSKC01000002">
    <property type="protein sequence ID" value="PAU84518.1"/>
    <property type="molecule type" value="Genomic_DNA"/>
</dbReference>
<comment type="caution">
    <text evidence="1">The sequence shown here is derived from an EMBL/GenBank/DDBJ whole genome shotgun (WGS) entry which is preliminary data.</text>
</comment>
<keyword evidence="2" id="KW-1185">Reference proteome</keyword>
<protein>
    <recommendedName>
        <fullName evidence="3">Zinc ribbon domain-containing protein</fullName>
    </recommendedName>
</protein>
<dbReference type="Proteomes" id="UP000218083">
    <property type="component" value="Unassembled WGS sequence"/>
</dbReference>
<accession>A0A2A2FHT1</accession>
<evidence type="ECO:0000313" key="1">
    <source>
        <dbReference type="EMBL" id="PAU84518.1"/>
    </source>
</evidence>
<sequence length="62" mass="6942">MGLFTELGRQVETFKQTAKNAAENAETFRCPACDERFDDPHDHCPECGEEMTESTEGTEATE</sequence>
<dbReference type="AlphaFoldDB" id="A0A2A2FHT1"/>
<evidence type="ECO:0008006" key="3">
    <source>
        <dbReference type="Google" id="ProtNLM"/>
    </source>
</evidence>
<gene>
    <name evidence="1" type="ORF">CK500_03090</name>
</gene>
<name>A0A2A2FHT1_9EURY</name>
<dbReference type="RefSeq" id="WP_095635796.1">
    <property type="nucleotide sequence ID" value="NZ_NSKC01000002.1"/>
</dbReference>
<dbReference type="OrthoDB" id="204979at2157"/>
<dbReference type="Gene3D" id="6.10.30.10">
    <property type="match status" value="1"/>
</dbReference>
<evidence type="ECO:0000313" key="2">
    <source>
        <dbReference type="Proteomes" id="UP000218083"/>
    </source>
</evidence>
<reference evidence="1 2" key="1">
    <citation type="submission" date="2017-08" db="EMBL/GenBank/DDBJ databases">
        <title>The strain WRN001 was isolated from Binhai saline alkaline soil, Tianjin, China.</title>
        <authorList>
            <person name="Liu D."/>
            <person name="Zhang G."/>
        </authorList>
    </citation>
    <scope>NUCLEOTIDE SEQUENCE [LARGE SCALE GENOMIC DNA]</scope>
    <source>
        <strain evidence="1 2">WN019</strain>
    </source>
</reference>